<organism evidence="3 4">
    <name type="scientific">Cylindrotheca closterium</name>
    <dbReference type="NCBI Taxonomy" id="2856"/>
    <lineage>
        <taxon>Eukaryota</taxon>
        <taxon>Sar</taxon>
        <taxon>Stramenopiles</taxon>
        <taxon>Ochrophyta</taxon>
        <taxon>Bacillariophyta</taxon>
        <taxon>Bacillariophyceae</taxon>
        <taxon>Bacillariophycidae</taxon>
        <taxon>Bacillariales</taxon>
        <taxon>Bacillariaceae</taxon>
        <taxon>Cylindrotheca</taxon>
    </lineage>
</organism>
<feature type="compositionally biased region" description="Pro residues" evidence="1">
    <location>
        <begin position="148"/>
        <end position="168"/>
    </location>
</feature>
<evidence type="ECO:0000256" key="2">
    <source>
        <dbReference type="SAM" id="SignalP"/>
    </source>
</evidence>
<keyword evidence="4" id="KW-1185">Reference proteome</keyword>
<dbReference type="AlphaFoldDB" id="A0AAD2G758"/>
<feature type="region of interest" description="Disordered" evidence="1">
    <location>
        <begin position="41"/>
        <end position="198"/>
    </location>
</feature>
<evidence type="ECO:0000313" key="4">
    <source>
        <dbReference type="Proteomes" id="UP001295423"/>
    </source>
</evidence>
<keyword evidence="2" id="KW-0732">Signal</keyword>
<protein>
    <submittedName>
        <fullName evidence="3">Uncharacterized protein</fullName>
    </submittedName>
</protein>
<dbReference type="Proteomes" id="UP001295423">
    <property type="component" value="Unassembled WGS sequence"/>
</dbReference>
<feature type="compositionally biased region" description="Low complexity" evidence="1">
    <location>
        <begin position="79"/>
        <end position="96"/>
    </location>
</feature>
<dbReference type="EMBL" id="CAKOGP040002202">
    <property type="protein sequence ID" value="CAJ1964753.1"/>
    <property type="molecule type" value="Genomic_DNA"/>
</dbReference>
<proteinExistence type="predicted"/>
<name>A0AAD2G758_9STRA</name>
<evidence type="ECO:0000256" key="1">
    <source>
        <dbReference type="SAM" id="MobiDB-lite"/>
    </source>
</evidence>
<feature type="compositionally biased region" description="Polar residues" evidence="1">
    <location>
        <begin position="169"/>
        <end position="178"/>
    </location>
</feature>
<feature type="compositionally biased region" description="Pro residues" evidence="1">
    <location>
        <begin position="47"/>
        <end position="78"/>
    </location>
</feature>
<feature type="region of interest" description="Disordered" evidence="1">
    <location>
        <begin position="473"/>
        <end position="501"/>
    </location>
</feature>
<feature type="chain" id="PRO_5042151344" evidence="2">
    <location>
        <begin position="19"/>
        <end position="516"/>
    </location>
</feature>
<sequence length="516" mass="53910">MKVFTWICISALLSGTNGEVHSNLLSKEIDGENADWFNRVLQTGSMSPPPPPPTPPPTATPPPTPVPTPQPTVPPTPNPTSSLSPTQSPSVSLSPTKSPTPVPTGRPSTSPTKSPTQTPSTIPSLSPTDSKAPSSSPTTSMAPSDTPSSPPTDTPSNPPSLGPTPVPTMSPSENPTNLPTTSPSKRPTTSPTMSPTQTPLQLVPVLGVFFLQRCQGDCNADTDCAFGLVCQQRNRGTSSISGCSGNADLIGTGNENYCVPPSGNRLVIVGDDINGVQTPAGVFPLQRCQGDCNNDDDCAGNLVCRQRDDNAPVTGCSDRGATGFDYCYAPGPTDLVYLGDDDEGFDGTGPPNLARCRGDCDEDTDCENGLVCFQRDFEPRSVPGCSGDAFQIGNGDDDFCIQASANTLNFRGDNGQPASAFPLGACQGDCDTDAECAGNLICFQRAEFEDVPGCTGFGVSGFDYCSAGGRDGDVGENTTTVETPEETETEEQEVVPDEEKGKDSLNRFFLFGGKRN</sequence>
<reference evidence="3" key="1">
    <citation type="submission" date="2023-08" db="EMBL/GenBank/DDBJ databases">
        <authorList>
            <person name="Audoor S."/>
            <person name="Bilcke G."/>
        </authorList>
    </citation>
    <scope>NUCLEOTIDE SEQUENCE</scope>
</reference>
<feature type="signal peptide" evidence="2">
    <location>
        <begin position="1"/>
        <end position="18"/>
    </location>
</feature>
<feature type="compositionally biased region" description="Low complexity" evidence="1">
    <location>
        <begin position="105"/>
        <end position="147"/>
    </location>
</feature>
<accession>A0AAD2G758</accession>
<evidence type="ECO:0000313" key="3">
    <source>
        <dbReference type="EMBL" id="CAJ1964753.1"/>
    </source>
</evidence>
<feature type="compositionally biased region" description="Low complexity" evidence="1">
    <location>
        <begin position="179"/>
        <end position="198"/>
    </location>
</feature>
<comment type="caution">
    <text evidence="3">The sequence shown here is derived from an EMBL/GenBank/DDBJ whole genome shotgun (WGS) entry which is preliminary data.</text>
</comment>
<gene>
    <name evidence="3" type="ORF">CYCCA115_LOCUS20776</name>
</gene>
<feature type="compositionally biased region" description="Acidic residues" evidence="1">
    <location>
        <begin position="483"/>
        <end position="496"/>
    </location>
</feature>